<dbReference type="PANTHER" id="PTHR45641:SF19">
    <property type="entry name" value="NEPHROCYSTIN-3"/>
    <property type="match status" value="1"/>
</dbReference>
<feature type="repeat" description="TPR" evidence="8">
    <location>
        <begin position="504"/>
        <end position="537"/>
    </location>
</feature>
<evidence type="ECO:0000256" key="4">
    <source>
        <dbReference type="ARBA" id="ARBA00022695"/>
    </source>
</evidence>
<keyword evidence="3 9" id="KW-0808">Transferase</keyword>
<dbReference type="Pfam" id="PF13424">
    <property type="entry name" value="TPR_12"/>
    <property type="match status" value="3"/>
</dbReference>
<dbReference type="SUPFAM" id="SSF48452">
    <property type="entry name" value="TPR-like"/>
    <property type="match status" value="3"/>
</dbReference>
<keyword evidence="4" id="KW-0548">Nucleotidyltransferase</keyword>
<keyword evidence="9" id="KW-0521">NADP</keyword>
<evidence type="ECO:0000256" key="9">
    <source>
        <dbReference type="RuleBase" id="RU361228"/>
    </source>
</evidence>
<comment type="caution">
    <text evidence="10">The sequence shown here is derived from an EMBL/GenBank/DDBJ whole genome shotgun (WGS) entry which is preliminary data.</text>
</comment>
<dbReference type="Pfam" id="PF01129">
    <property type="entry name" value="ART"/>
    <property type="match status" value="1"/>
</dbReference>
<evidence type="ECO:0000256" key="7">
    <source>
        <dbReference type="ARBA" id="ARBA00047597"/>
    </source>
</evidence>
<dbReference type="SMART" id="SM00028">
    <property type="entry name" value="TPR"/>
    <property type="match status" value="18"/>
</dbReference>
<sequence>MDEILNDAFEKQLQLQSLSTLNTLNELVTFDDRLTQICLLLPKPEVIEQQDEKDIYIIWRTDEYDSIKKTIHNIDVKKFYSNDETINFINEKNTTNIFLIIDKKFVESFLPSVDNLSQIIFVYVLSNEENRDHILVTQTQITVRKTSDNEEELFNSIIQDIDICTNDHLVTDIFDLTMEEESTNQMNTNIIWYRLLIESLLDLTVYKRTAWSDFMAYCREQYSENDHITQKEIIKFAQTYSSSNAIQWYTKDSFLYRLLNRALRTRNIDIIFNFRYFIIDVQKQLQEHYNDEISKTHPIVYRGQLMSPLELKKLQNSINKCISVNTYLSTSTKKDVAMMFGLGAEMGLLIEIDINTVENEYTRGVNIELLSFMRDESEVLFPIGSTFLVKSIEKKDNFWHLKLQLASLNDNDQLIDYIKIHLNKVPSTMKFVNLLVLMGEYEKAERYITMLIEELESVSDKDENIGYAYDLMGQICQKRDDYTNALIYFERALNIIQPDNIYRAIIFQNIGKVHQFMVNNSIALEYYEKALELQEKMTPFDLACLYCTFGTLYQEMEQFDDALIYFNKTLEICRLHSFNPIWYVDIFVSLATIYAERSNYNEALQFCNRIMDNLSKLVMKNHPLLITAYGATAKIYFQCGDYGLAMASCQKALNIAEKVMHKENIGKQVGIVSYLQILSGIGYFYARNNDTKNALDYAKKAMDVYSKFENRIPKEHPTITYLYNTLGSVYFFTGEFTLALEYLMKAFDTKAKTSLKIAALTQIVNIYIVTNDIEKAIECLYKALQIISKESGFIANDNRQASIYMDISHLYKTLNNQEVAISAADKAIELFLQSSQTDYPKLASAYILLADLHRGGNIILYEKVLNIVNTNTFSDQEASDIHTSIGLYLQKREDWPNTLVHYSKAFEYQWKIIPPNYIKILGVLELMSKVYQKLGLAFIEDALLWCQTCNTIYSKLLDMRQIPLKDQAKLLLMDGYISEFVEQSSFLTSKIVLQFIHTAVLYDTKNDRAQVCNYTQKAEEILNQYTGKKNILNLRQCYLLLGFAFSLTENFDQAIFYYEKSLEQLCDDYNDIGQTYTFLGHIYFKKQNYDMAISKLNTALRFLHNSILINHKQLSLLYSFTSACYFKIKDYMNAWIYTQQGINYELLSDSVNYEMCAALLNGCAINFTLLKPWDHAQQLDHHLLTIDICQNHVDESQLQLTYIQTGFLYLKKDEYENALVYFNKALEHSTDPGQVYTWIARVHMINGKLIEAFKYTKKAIDSRFHATIKDFQEISYLYTIIGDIYYRFGQYKTTLKYYKRAFYTLELYQSNRNNRYYMDIYEKIGRIFYEYDQLISARDYCSKARAISDIIGEDESKPVNLYITMGLIECKDEHYYAALDNFGHAFEILTNKTYSVHPEYKLLYNYIGYVYFKLGQTEIAMNNYQKTLSIHSNCSNHSNLAQVHKNIGLIYEKDRHDYPLALLSYRRALELLPSTKHPHYILYKSMIITLELKLKKIPK</sequence>
<keyword evidence="6 8" id="KW-0802">TPR repeat</keyword>
<dbReference type="EMBL" id="CAJNOE010000452">
    <property type="protein sequence ID" value="CAF1222610.1"/>
    <property type="molecule type" value="Genomic_DNA"/>
</dbReference>
<evidence type="ECO:0000256" key="5">
    <source>
        <dbReference type="ARBA" id="ARBA00022737"/>
    </source>
</evidence>
<evidence type="ECO:0000313" key="10">
    <source>
        <dbReference type="EMBL" id="CAF1222610.1"/>
    </source>
</evidence>
<feature type="repeat" description="TPR" evidence="8">
    <location>
        <begin position="466"/>
        <end position="499"/>
    </location>
</feature>
<organism evidence="10 12">
    <name type="scientific">Adineta steineri</name>
    <dbReference type="NCBI Taxonomy" id="433720"/>
    <lineage>
        <taxon>Eukaryota</taxon>
        <taxon>Metazoa</taxon>
        <taxon>Spiralia</taxon>
        <taxon>Gnathifera</taxon>
        <taxon>Rotifera</taxon>
        <taxon>Eurotatoria</taxon>
        <taxon>Bdelloidea</taxon>
        <taxon>Adinetida</taxon>
        <taxon>Adinetidae</taxon>
        <taxon>Adineta</taxon>
    </lineage>
</organism>
<comment type="similarity">
    <text evidence="1 9">Belongs to the Arg-specific ADP-ribosyltransferase family.</text>
</comment>
<evidence type="ECO:0000256" key="2">
    <source>
        <dbReference type="ARBA" id="ARBA00022676"/>
    </source>
</evidence>
<keyword evidence="9" id="KW-0520">NAD</keyword>
<dbReference type="GO" id="GO:0016779">
    <property type="term" value="F:nucleotidyltransferase activity"/>
    <property type="evidence" value="ECO:0007669"/>
    <property type="project" value="UniProtKB-KW"/>
</dbReference>
<dbReference type="PANTHER" id="PTHR45641">
    <property type="entry name" value="TETRATRICOPEPTIDE REPEAT PROTEIN (AFU_ORTHOLOGUE AFUA_6G03870)"/>
    <property type="match status" value="1"/>
</dbReference>
<dbReference type="PROSITE" id="PS50005">
    <property type="entry name" value="TPR"/>
    <property type="match status" value="7"/>
</dbReference>
<dbReference type="EC" id="2.4.2.31" evidence="9"/>
<dbReference type="EMBL" id="CAJOBB010001043">
    <property type="protein sequence ID" value="CAF3798849.1"/>
    <property type="molecule type" value="Genomic_DNA"/>
</dbReference>
<evidence type="ECO:0000313" key="12">
    <source>
        <dbReference type="Proteomes" id="UP000663860"/>
    </source>
</evidence>
<dbReference type="InterPro" id="IPR011990">
    <property type="entry name" value="TPR-like_helical_dom_sf"/>
</dbReference>
<proteinExistence type="inferred from homology"/>
<feature type="repeat" description="TPR" evidence="8">
    <location>
        <begin position="720"/>
        <end position="753"/>
    </location>
</feature>
<evidence type="ECO:0000256" key="1">
    <source>
        <dbReference type="ARBA" id="ARBA00009558"/>
    </source>
</evidence>
<dbReference type="GO" id="GO:0106274">
    <property type="term" value="F:NAD+-protein-arginine ADP-ribosyltransferase activity"/>
    <property type="evidence" value="ECO:0007669"/>
    <property type="project" value="UniProtKB-EC"/>
</dbReference>
<keyword evidence="5" id="KW-0677">Repeat</keyword>
<feature type="repeat" description="TPR" evidence="8">
    <location>
        <begin position="1199"/>
        <end position="1232"/>
    </location>
</feature>
<dbReference type="Gene3D" id="3.90.176.10">
    <property type="entry name" value="Toxin ADP-ribosyltransferase, Chain A, domain 1"/>
    <property type="match status" value="1"/>
</dbReference>
<evidence type="ECO:0000256" key="3">
    <source>
        <dbReference type="ARBA" id="ARBA00022679"/>
    </source>
</evidence>
<evidence type="ECO:0000256" key="6">
    <source>
        <dbReference type="ARBA" id="ARBA00022803"/>
    </source>
</evidence>
<dbReference type="InterPro" id="IPR000768">
    <property type="entry name" value="ART"/>
</dbReference>
<feature type="repeat" description="TPR" evidence="8">
    <location>
        <begin position="1073"/>
        <end position="1106"/>
    </location>
</feature>
<dbReference type="SUPFAM" id="SSF81901">
    <property type="entry name" value="HCP-like"/>
    <property type="match status" value="1"/>
</dbReference>
<accession>A0A814XZX5</accession>
<name>A0A814XZX5_9BILA</name>
<dbReference type="Pfam" id="PF13181">
    <property type="entry name" value="TPR_8"/>
    <property type="match status" value="5"/>
</dbReference>
<dbReference type="InterPro" id="IPR019734">
    <property type="entry name" value="TPR_rpt"/>
</dbReference>
<evidence type="ECO:0000256" key="8">
    <source>
        <dbReference type="PROSITE-ProRule" id="PRU00339"/>
    </source>
</evidence>
<dbReference type="SUPFAM" id="SSF56399">
    <property type="entry name" value="ADP-ribosylation"/>
    <property type="match status" value="1"/>
</dbReference>
<feature type="repeat" description="TPR" evidence="8">
    <location>
        <begin position="543"/>
        <end position="576"/>
    </location>
</feature>
<gene>
    <name evidence="10" type="ORF">IZO911_LOCUS29794</name>
    <name evidence="11" type="ORF">KXQ929_LOCUS16916</name>
</gene>
<dbReference type="Gene3D" id="1.25.40.10">
    <property type="entry name" value="Tetratricopeptide repeat domain"/>
    <property type="match status" value="9"/>
</dbReference>
<evidence type="ECO:0000313" key="11">
    <source>
        <dbReference type="EMBL" id="CAF3798849.1"/>
    </source>
</evidence>
<comment type="catalytic activity">
    <reaction evidence="7 9">
        <text>L-arginyl-[protein] + NAD(+) = N(omega)-(ADP-D-ribosyl)-L-arginyl-[protein] + nicotinamide + H(+)</text>
        <dbReference type="Rhea" id="RHEA:19149"/>
        <dbReference type="Rhea" id="RHEA-COMP:10532"/>
        <dbReference type="Rhea" id="RHEA-COMP:15087"/>
        <dbReference type="ChEBI" id="CHEBI:15378"/>
        <dbReference type="ChEBI" id="CHEBI:17154"/>
        <dbReference type="ChEBI" id="CHEBI:29965"/>
        <dbReference type="ChEBI" id="CHEBI:57540"/>
        <dbReference type="ChEBI" id="CHEBI:142554"/>
        <dbReference type="EC" id="2.4.2.31"/>
    </reaction>
</comment>
<keyword evidence="2 9" id="KW-0328">Glycosyltransferase</keyword>
<dbReference type="Proteomes" id="UP000663868">
    <property type="component" value="Unassembled WGS sequence"/>
</dbReference>
<dbReference type="Proteomes" id="UP000663860">
    <property type="component" value="Unassembled WGS sequence"/>
</dbReference>
<reference evidence="10" key="1">
    <citation type="submission" date="2021-02" db="EMBL/GenBank/DDBJ databases">
        <authorList>
            <person name="Nowell W R."/>
        </authorList>
    </citation>
    <scope>NUCLEOTIDE SEQUENCE</scope>
</reference>
<dbReference type="PROSITE" id="PS51996">
    <property type="entry name" value="TR_MART"/>
    <property type="match status" value="1"/>
</dbReference>
<protein>
    <recommendedName>
        <fullName evidence="9">NAD(P)(+)--arginine ADP-ribosyltransferase</fullName>
        <ecNumber evidence="9">2.4.2.31</ecNumber>
    </recommendedName>
    <alternativeName>
        <fullName evidence="9">Mono(ADP-ribosyl)transferase</fullName>
    </alternativeName>
</protein>
<feature type="repeat" description="TPR" evidence="8">
    <location>
        <begin position="1401"/>
        <end position="1434"/>
    </location>
</feature>